<dbReference type="Proteomes" id="UP000549394">
    <property type="component" value="Unassembled WGS sequence"/>
</dbReference>
<proteinExistence type="predicted"/>
<dbReference type="AlphaFoldDB" id="A0A7I8WE97"/>
<organism evidence="1 2">
    <name type="scientific">Dimorphilus gyrociliatus</name>
    <dbReference type="NCBI Taxonomy" id="2664684"/>
    <lineage>
        <taxon>Eukaryota</taxon>
        <taxon>Metazoa</taxon>
        <taxon>Spiralia</taxon>
        <taxon>Lophotrochozoa</taxon>
        <taxon>Annelida</taxon>
        <taxon>Polychaeta</taxon>
        <taxon>Polychaeta incertae sedis</taxon>
        <taxon>Dinophilidae</taxon>
        <taxon>Dimorphilus</taxon>
    </lineage>
</organism>
<dbReference type="EMBL" id="CAJFCJ010000057">
    <property type="protein sequence ID" value="CAD5126523.1"/>
    <property type="molecule type" value="Genomic_DNA"/>
</dbReference>
<name>A0A7I8WE97_9ANNE</name>
<evidence type="ECO:0000313" key="2">
    <source>
        <dbReference type="Proteomes" id="UP000549394"/>
    </source>
</evidence>
<sequence length="186" mass="21857">MATAISNKEYLKYDVEHCKSSVTILIYHVEGRCAGYAIFIDEQWKYTVNYRPTKYEKAVVSLNFVSNTGNMTTKEIQWKFTSNEKTWRKKAWKVVKQLLKPTPKAYDILSLNGAFNIENGRNIQESGGHTTEDRETKNGRQRSKSFCNRFVSILTSICRCSCTFRLIQCCRRRLDQKRLVEEYRMH</sequence>
<gene>
    <name evidence="1" type="ORF">DGYR_LOCUS13762</name>
</gene>
<accession>A0A7I8WE97</accession>
<comment type="caution">
    <text evidence="1">The sequence shown here is derived from an EMBL/GenBank/DDBJ whole genome shotgun (WGS) entry which is preliminary data.</text>
</comment>
<protein>
    <submittedName>
        <fullName evidence="1">Uncharacterized protein</fullName>
    </submittedName>
</protein>
<reference evidence="1 2" key="1">
    <citation type="submission" date="2020-08" db="EMBL/GenBank/DDBJ databases">
        <authorList>
            <person name="Hejnol A."/>
        </authorList>
    </citation>
    <scope>NUCLEOTIDE SEQUENCE [LARGE SCALE GENOMIC DNA]</scope>
</reference>
<evidence type="ECO:0000313" key="1">
    <source>
        <dbReference type="EMBL" id="CAD5126523.1"/>
    </source>
</evidence>
<keyword evidence="2" id="KW-1185">Reference proteome</keyword>